<evidence type="ECO:0000256" key="1">
    <source>
        <dbReference type="SAM" id="Phobius"/>
    </source>
</evidence>
<gene>
    <name evidence="2" type="ORF">PMYSY11_1421</name>
</gene>
<reference evidence="2" key="1">
    <citation type="submission" date="2019-02" db="EMBL/GenBank/DDBJ databases">
        <authorList>
            <consortium name="Genoscope - CEA"/>
            <person name="William W."/>
        </authorList>
    </citation>
    <scope>NUCLEOTIDE SEQUENCE [LARGE SCALE GENOMIC DNA]</scope>
    <source>
        <strain evidence="2">YSy11</strain>
    </source>
</reference>
<feature type="transmembrane region" description="Helical" evidence="1">
    <location>
        <begin position="12"/>
        <end position="34"/>
    </location>
</feature>
<protein>
    <submittedName>
        <fullName evidence="2">Uncharacterized protein</fullName>
    </submittedName>
</protein>
<keyword evidence="1" id="KW-1133">Transmembrane helix</keyword>
<accession>A0A653E1F3</accession>
<name>A0A653E1F3_9PSED</name>
<proteinExistence type="predicted"/>
<evidence type="ECO:0000313" key="2">
    <source>
        <dbReference type="EMBL" id="VEV96468.1"/>
    </source>
</evidence>
<sequence>MVNDTAKFISSTLVGVLWTAVSPVIAFTVAALLMSTGTSALIRFLESEQRIATSSRLGQCPETAGDDVVV</sequence>
<keyword evidence="1" id="KW-0472">Membrane</keyword>
<dbReference type="AlphaFoldDB" id="A0A653E1F3"/>
<organism evidence="2">
    <name type="scientific">Pseudomonas marincola</name>
    <dbReference type="NCBI Taxonomy" id="437900"/>
    <lineage>
        <taxon>Bacteria</taxon>
        <taxon>Pseudomonadati</taxon>
        <taxon>Pseudomonadota</taxon>
        <taxon>Gammaproteobacteria</taxon>
        <taxon>Pseudomonadales</taxon>
        <taxon>Pseudomonadaceae</taxon>
        <taxon>Pseudomonas</taxon>
    </lineage>
</organism>
<keyword evidence="1" id="KW-0812">Transmembrane</keyword>
<dbReference type="EMBL" id="LR215729">
    <property type="protein sequence ID" value="VEV96468.1"/>
    <property type="molecule type" value="Genomic_DNA"/>
</dbReference>